<accession>T1EYC0</accession>
<keyword evidence="2" id="KW-0812">Transmembrane</keyword>
<organism evidence="4 5">
    <name type="scientific">Helobdella robusta</name>
    <name type="common">Californian leech</name>
    <dbReference type="NCBI Taxonomy" id="6412"/>
    <lineage>
        <taxon>Eukaryota</taxon>
        <taxon>Metazoa</taxon>
        <taxon>Spiralia</taxon>
        <taxon>Lophotrochozoa</taxon>
        <taxon>Annelida</taxon>
        <taxon>Clitellata</taxon>
        <taxon>Hirudinea</taxon>
        <taxon>Rhynchobdellida</taxon>
        <taxon>Glossiphoniidae</taxon>
        <taxon>Helobdella</taxon>
    </lineage>
</organism>
<dbReference type="GeneID" id="20201570"/>
<dbReference type="EnsemblMetazoa" id="HelroT166667">
    <property type="protein sequence ID" value="HelroP166667"/>
    <property type="gene ID" value="HelroG166667"/>
</dbReference>
<dbReference type="InParanoid" id="T1EYC0"/>
<evidence type="ECO:0000256" key="2">
    <source>
        <dbReference type="SAM" id="Phobius"/>
    </source>
</evidence>
<evidence type="ECO:0000256" key="1">
    <source>
        <dbReference type="SAM" id="MobiDB-lite"/>
    </source>
</evidence>
<keyword evidence="2" id="KW-0472">Membrane</keyword>
<gene>
    <name evidence="4" type="primary">20201570</name>
    <name evidence="3" type="ORF">HELRODRAFT_166667</name>
</gene>
<dbReference type="EMBL" id="KB095812">
    <property type="protein sequence ID" value="ESO11653.1"/>
    <property type="molecule type" value="Genomic_DNA"/>
</dbReference>
<keyword evidence="2" id="KW-1133">Transmembrane helix</keyword>
<name>T1EYC0_HELRO</name>
<evidence type="ECO:0000313" key="3">
    <source>
        <dbReference type="EMBL" id="ESO11653.1"/>
    </source>
</evidence>
<dbReference type="Proteomes" id="UP000015101">
    <property type="component" value="Unassembled WGS sequence"/>
</dbReference>
<dbReference type="HOGENOM" id="CLU_1054776_0_0_1"/>
<reference evidence="3 5" key="2">
    <citation type="journal article" date="2013" name="Nature">
        <title>Insights into bilaterian evolution from three spiralian genomes.</title>
        <authorList>
            <person name="Simakov O."/>
            <person name="Marletaz F."/>
            <person name="Cho S.J."/>
            <person name="Edsinger-Gonzales E."/>
            <person name="Havlak P."/>
            <person name="Hellsten U."/>
            <person name="Kuo D.H."/>
            <person name="Larsson T."/>
            <person name="Lv J."/>
            <person name="Arendt D."/>
            <person name="Savage R."/>
            <person name="Osoegawa K."/>
            <person name="de Jong P."/>
            <person name="Grimwood J."/>
            <person name="Chapman J.A."/>
            <person name="Shapiro H."/>
            <person name="Aerts A."/>
            <person name="Otillar R.P."/>
            <person name="Terry A.Y."/>
            <person name="Boore J.L."/>
            <person name="Grigoriev I.V."/>
            <person name="Lindberg D.R."/>
            <person name="Seaver E.C."/>
            <person name="Weisblat D.A."/>
            <person name="Putnam N.H."/>
            <person name="Rokhsar D.S."/>
        </authorList>
    </citation>
    <scope>NUCLEOTIDE SEQUENCE</scope>
</reference>
<dbReference type="EMBL" id="AMQM01002506">
    <property type="status" value="NOT_ANNOTATED_CDS"/>
    <property type="molecule type" value="Genomic_DNA"/>
</dbReference>
<protein>
    <submittedName>
        <fullName evidence="3 4">Uncharacterized protein</fullName>
    </submittedName>
</protein>
<evidence type="ECO:0000313" key="5">
    <source>
        <dbReference type="Proteomes" id="UP000015101"/>
    </source>
</evidence>
<dbReference type="AlphaFoldDB" id="T1EYC0"/>
<reference evidence="5" key="1">
    <citation type="submission" date="2012-12" db="EMBL/GenBank/DDBJ databases">
        <authorList>
            <person name="Hellsten U."/>
            <person name="Grimwood J."/>
            <person name="Chapman J.A."/>
            <person name="Shapiro H."/>
            <person name="Aerts A."/>
            <person name="Otillar R.P."/>
            <person name="Terry A.Y."/>
            <person name="Boore J.L."/>
            <person name="Simakov O."/>
            <person name="Marletaz F."/>
            <person name="Cho S.-J."/>
            <person name="Edsinger-Gonzales E."/>
            <person name="Havlak P."/>
            <person name="Kuo D.-H."/>
            <person name="Larsson T."/>
            <person name="Lv J."/>
            <person name="Arendt D."/>
            <person name="Savage R."/>
            <person name="Osoegawa K."/>
            <person name="de Jong P."/>
            <person name="Lindberg D.R."/>
            <person name="Seaver E.C."/>
            <person name="Weisblat D.A."/>
            <person name="Putnam N.H."/>
            <person name="Grigoriev I.V."/>
            <person name="Rokhsar D.S."/>
        </authorList>
    </citation>
    <scope>NUCLEOTIDE SEQUENCE</scope>
</reference>
<dbReference type="RefSeq" id="XP_009010141.1">
    <property type="nucleotide sequence ID" value="XM_009011893.1"/>
</dbReference>
<feature type="transmembrane region" description="Helical" evidence="2">
    <location>
        <begin position="203"/>
        <end position="227"/>
    </location>
</feature>
<sequence>MSTTTEDWLISNNFDVPQILPAPTTIPTLDHRPEETANNGIDRPKSLRSSRKYFVTTPLLPTTPIPPTQEPPKKRYEDVTLEDSIAKIISNFVQQNSPQNQSFYGVQLDLSLTRDGYKEYYSVTLNSSHHKTFLKDESSGDVPALTRVGMTTFPPPIITITTTTEPITTTTTTTTTAPEAPIATTELVKQEPPSPEALAQKRVTTIVVCVLFIVVLIVLVVTIRIMVIKVRRIRQRNMKKNSTSNQEESDITQPKISTHVIILT</sequence>
<dbReference type="CTD" id="20201570"/>
<reference evidence="4" key="3">
    <citation type="submission" date="2015-06" db="UniProtKB">
        <authorList>
            <consortium name="EnsemblMetazoa"/>
        </authorList>
    </citation>
    <scope>IDENTIFICATION</scope>
</reference>
<feature type="region of interest" description="Disordered" evidence="1">
    <location>
        <begin position="21"/>
        <end position="47"/>
    </location>
</feature>
<proteinExistence type="predicted"/>
<evidence type="ECO:0000313" key="4">
    <source>
        <dbReference type="EnsemblMetazoa" id="HelroP166667"/>
    </source>
</evidence>
<keyword evidence="5" id="KW-1185">Reference proteome</keyword>
<dbReference type="KEGG" id="hro:HELRODRAFT_166667"/>